<name>A0AAQ3PVZ5_9LILI</name>
<evidence type="ECO:0000313" key="4">
    <source>
        <dbReference type="Proteomes" id="UP001327560"/>
    </source>
</evidence>
<feature type="region of interest" description="Disordered" evidence="1">
    <location>
        <begin position="1"/>
        <end position="39"/>
    </location>
</feature>
<keyword evidence="4" id="KW-1185">Reference proteome</keyword>
<organism evidence="3 4">
    <name type="scientific">Canna indica</name>
    <name type="common">Indian-shot</name>
    <dbReference type="NCBI Taxonomy" id="4628"/>
    <lineage>
        <taxon>Eukaryota</taxon>
        <taxon>Viridiplantae</taxon>
        <taxon>Streptophyta</taxon>
        <taxon>Embryophyta</taxon>
        <taxon>Tracheophyta</taxon>
        <taxon>Spermatophyta</taxon>
        <taxon>Magnoliopsida</taxon>
        <taxon>Liliopsida</taxon>
        <taxon>Zingiberales</taxon>
        <taxon>Cannaceae</taxon>
        <taxon>Canna</taxon>
    </lineage>
</organism>
<sequence length="182" mass="19354">MERGVAKVGGGLDDLEKQDDDRGVEGAKEVGKKAKLGGDSERVAAKEIEHYGADFGGLITGGEEVMELGIIESDDVQEADDGRGIRDGAGGRVGEGGDARDELGVRGGVPDGGIHEDEGYGEAMEDAELGQLKHGHQMAYSGQWIHNHRLLHLLTIICITHASLVCLLGIMYIHKLRSATKD</sequence>
<gene>
    <name evidence="3" type="ORF">Cni_G00101</name>
</gene>
<keyword evidence="2" id="KW-0812">Transmembrane</keyword>
<dbReference type="EMBL" id="CP136890">
    <property type="protein sequence ID" value="WOK91410.1"/>
    <property type="molecule type" value="Genomic_DNA"/>
</dbReference>
<feature type="compositionally biased region" description="Basic and acidic residues" evidence="1">
    <location>
        <begin position="95"/>
        <end position="104"/>
    </location>
</feature>
<reference evidence="3 4" key="1">
    <citation type="submission" date="2023-10" db="EMBL/GenBank/DDBJ databases">
        <title>Chromosome-scale genome assembly provides insights into flower coloration mechanisms of Canna indica.</title>
        <authorList>
            <person name="Li C."/>
        </authorList>
    </citation>
    <scope>NUCLEOTIDE SEQUENCE [LARGE SCALE GENOMIC DNA]</scope>
    <source>
        <tissue evidence="3">Flower</tissue>
    </source>
</reference>
<protein>
    <submittedName>
        <fullName evidence="3">Uncharacterized protein</fullName>
    </submittedName>
</protein>
<keyword evidence="2" id="KW-1133">Transmembrane helix</keyword>
<evidence type="ECO:0000313" key="3">
    <source>
        <dbReference type="EMBL" id="WOK91410.1"/>
    </source>
</evidence>
<dbReference type="Proteomes" id="UP001327560">
    <property type="component" value="Chromosome 1"/>
</dbReference>
<evidence type="ECO:0000256" key="1">
    <source>
        <dbReference type="SAM" id="MobiDB-lite"/>
    </source>
</evidence>
<accession>A0AAQ3PVZ5</accession>
<proteinExistence type="predicted"/>
<dbReference type="AlphaFoldDB" id="A0AAQ3PVZ5"/>
<feature type="transmembrane region" description="Helical" evidence="2">
    <location>
        <begin position="150"/>
        <end position="173"/>
    </location>
</feature>
<feature type="region of interest" description="Disordered" evidence="1">
    <location>
        <begin position="77"/>
        <end position="112"/>
    </location>
</feature>
<evidence type="ECO:0000256" key="2">
    <source>
        <dbReference type="SAM" id="Phobius"/>
    </source>
</evidence>
<feature type="compositionally biased region" description="Basic and acidic residues" evidence="1">
    <location>
        <begin position="19"/>
        <end position="39"/>
    </location>
</feature>
<keyword evidence="2" id="KW-0472">Membrane</keyword>